<dbReference type="SUPFAM" id="SSF56784">
    <property type="entry name" value="HAD-like"/>
    <property type="match status" value="1"/>
</dbReference>
<dbReference type="AlphaFoldDB" id="A0A4R8H8D5"/>
<name>A0A4R8H8D5_9FIRM</name>
<dbReference type="STRING" id="926561.GCA_000379025_02955"/>
<evidence type="ECO:0000256" key="1">
    <source>
        <dbReference type="ARBA" id="ARBA00022801"/>
    </source>
</evidence>
<dbReference type="InterPro" id="IPR036412">
    <property type="entry name" value="HAD-like_sf"/>
</dbReference>
<evidence type="ECO:0000313" key="3">
    <source>
        <dbReference type="Proteomes" id="UP000295832"/>
    </source>
</evidence>
<proteinExistence type="predicted"/>
<dbReference type="Gene3D" id="1.10.150.520">
    <property type="match status" value="1"/>
</dbReference>
<dbReference type="PANTHER" id="PTHR43316:SF3">
    <property type="entry name" value="HALOACID DEHALOGENASE, TYPE II (AFU_ORTHOLOGUE AFUA_2G07750)-RELATED"/>
    <property type="match status" value="1"/>
</dbReference>
<dbReference type="Gene3D" id="3.40.50.1000">
    <property type="entry name" value="HAD superfamily/HAD-like"/>
    <property type="match status" value="1"/>
</dbReference>
<keyword evidence="3" id="KW-1185">Reference proteome</keyword>
<dbReference type="EMBL" id="SOEG01000009">
    <property type="protein sequence ID" value="TDX51952.1"/>
    <property type="molecule type" value="Genomic_DNA"/>
</dbReference>
<evidence type="ECO:0000313" key="2">
    <source>
        <dbReference type="EMBL" id="TDX51952.1"/>
    </source>
</evidence>
<protein>
    <submittedName>
        <fullName evidence="2">HAD superfamily hydrolase (TIGR01549 family)</fullName>
    </submittedName>
</protein>
<organism evidence="2 3">
    <name type="scientific">Orenia marismortui</name>
    <dbReference type="NCBI Taxonomy" id="46469"/>
    <lineage>
        <taxon>Bacteria</taxon>
        <taxon>Bacillati</taxon>
        <taxon>Bacillota</taxon>
        <taxon>Clostridia</taxon>
        <taxon>Halanaerobiales</taxon>
        <taxon>Halobacteroidaceae</taxon>
        <taxon>Orenia</taxon>
    </lineage>
</organism>
<dbReference type="GO" id="GO:0016787">
    <property type="term" value="F:hydrolase activity"/>
    <property type="evidence" value="ECO:0007669"/>
    <property type="project" value="UniProtKB-KW"/>
</dbReference>
<dbReference type="NCBIfam" id="TIGR01549">
    <property type="entry name" value="HAD-SF-IA-v1"/>
    <property type="match status" value="1"/>
</dbReference>
<dbReference type="Pfam" id="PF13419">
    <property type="entry name" value="HAD_2"/>
    <property type="match status" value="1"/>
</dbReference>
<dbReference type="InterPro" id="IPR041492">
    <property type="entry name" value="HAD_2"/>
</dbReference>
<dbReference type="Proteomes" id="UP000295832">
    <property type="component" value="Unassembled WGS sequence"/>
</dbReference>
<dbReference type="InterPro" id="IPR006439">
    <property type="entry name" value="HAD-SF_hydro_IA"/>
</dbReference>
<gene>
    <name evidence="2" type="ORF">C7959_10976</name>
</gene>
<dbReference type="InterPro" id="IPR051540">
    <property type="entry name" value="S-2-haloacid_dehalogenase"/>
</dbReference>
<comment type="caution">
    <text evidence="2">The sequence shown here is derived from an EMBL/GenBank/DDBJ whole genome shotgun (WGS) entry which is preliminary data.</text>
</comment>
<dbReference type="InterPro" id="IPR023214">
    <property type="entry name" value="HAD_sf"/>
</dbReference>
<accession>A0A4R8H8D5</accession>
<reference evidence="2 3" key="1">
    <citation type="submission" date="2019-03" db="EMBL/GenBank/DDBJ databases">
        <title>Subsurface microbial communities from deep shales in Ohio and West Virginia, USA.</title>
        <authorList>
            <person name="Wrighton K."/>
        </authorList>
    </citation>
    <scope>NUCLEOTIDE SEQUENCE [LARGE SCALE GENOMIC DNA]</scope>
    <source>
        <strain evidence="2 3">MSL 6dP</strain>
    </source>
</reference>
<dbReference type="PANTHER" id="PTHR43316">
    <property type="entry name" value="HYDROLASE, HALOACID DELAHOGENASE-RELATED"/>
    <property type="match status" value="1"/>
</dbReference>
<sequence>MKSTEEMIKNDGRRTNQEVFMDSFFSLLDVENTELVSCRIEHFYKNKFSLLGEGFNENKDAIKIIKKLKKAGYKLAITTNPLFPKTAILERIKWVGLKAKDFELITSYENMHYAKPNLKYYQEVMNKMKVKADQCIMVGNDLQEDMIVGQLGVKTFLIDDYLIDRKDGSSIKVDWRGSLKEFRDIIERIE</sequence>
<keyword evidence="1 2" id="KW-0378">Hydrolase</keyword>